<evidence type="ECO:0000313" key="3">
    <source>
        <dbReference type="Proteomes" id="UP000828251"/>
    </source>
</evidence>
<comment type="caution">
    <text evidence="2">The sequence shown here is derived from an EMBL/GenBank/DDBJ whole genome shotgun (WGS) entry which is preliminary data.</text>
</comment>
<evidence type="ECO:0000313" key="2">
    <source>
        <dbReference type="EMBL" id="KAH1033171.1"/>
    </source>
</evidence>
<feature type="transmembrane region" description="Helical" evidence="1">
    <location>
        <begin position="31"/>
        <end position="52"/>
    </location>
</feature>
<protein>
    <submittedName>
        <fullName evidence="2">Uncharacterized protein</fullName>
    </submittedName>
</protein>
<keyword evidence="3" id="KW-1185">Reference proteome</keyword>
<sequence length="89" mass="10168">MGEGVRQWTVSLLETETKKKAGLCLAYSTHATGFLVFLLLLQSLLLLLLLLLLHASRSIFEIDLFMFCNTFHLCFFLFFLLMCTVMACI</sequence>
<name>A0A9D3ZGW6_9ROSI</name>
<dbReference type="AlphaFoldDB" id="A0A9D3ZGW6"/>
<organism evidence="2 3">
    <name type="scientific">Gossypium stocksii</name>
    <dbReference type="NCBI Taxonomy" id="47602"/>
    <lineage>
        <taxon>Eukaryota</taxon>
        <taxon>Viridiplantae</taxon>
        <taxon>Streptophyta</taxon>
        <taxon>Embryophyta</taxon>
        <taxon>Tracheophyta</taxon>
        <taxon>Spermatophyta</taxon>
        <taxon>Magnoliopsida</taxon>
        <taxon>eudicotyledons</taxon>
        <taxon>Gunneridae</taxon>
        <taxon>Pentapetalae</taxon>
        <taxon>rosids</taxon>
        <taxon>malvids</taxon>
        <taxon>Malvales</taxon>
        <taxon>Malvaceae</taxon>
        <taxon>Malvoideae</taxon>
        <taxon>Gossypium</taxon>
    </lineage>
</organism>
<reference evidence="2 3" key="1">
    <citation type="journal article" date="2021" name="Plant Biotechnol. J.">
        <title>Multi-omics assisted identification of the key and species-specific regulatory components of drought-tolerant mechanisms in Gossypium stocksii.</title>
        <authorList>
            <person name="Yu D."/>
            <person name="Ke L."/>
            <person name="Zhang D."/>
            <person name="Wu Y."/>
            <person name="Sun Y."/>
            <person name="Mei J."/>
            <person name="Sun J."/>
            <person name="Sun Y."/>
        </authorList>
    </citation>
    <scope>NUCLEOTIDE SEQUENCE [LARGE SCALE GENOMIC DNA]</scope>
    <source>
        <strain evidence="3">cv. E1</strain>
        <tissue evidence="2">Leaf</tissue>
    </source>
</reference>
<proteinExistence type="predicted"/>
<accession>A0A9D3ZGW6</accession>
<keyword evidence="1" id="KW-0472">Membrane</keyword>
<dbReference type="Proteomes" id="UP000828251">
    <property type="component" value="Unassembled WGS sequence"/>
</dbReference>
<keyword evidence="1" id="KW-0812">Transmembrane</keyword>
<feature type="transmembrane region" description="Helical" evidence="1">
    <location>
        <begin position="64"/>
        <end position="87"/>
    </location>
</feature>
<evidence type="ECO:0000256" key="1">
    <source>
        <dbReference type="SAM" id="Phobius"/>
    </source>
</evidence>
<gene>
    <name evidence="2" type="ORF">J1N35_045345</name>
</gene>
<keyword evidence="1" id="KW-1133">Transmembrane helix</keyword>
<dbReference type="EMBL" id="JAIQCV010000013">
    <property type="protein sequence ID" value="KAH1033171.1"/>
    <property type="molecule type" value="Genomic_DNA"/>
</dbReference>